<evidence type="ECO:0008006" key="12">
    <source>
        <dbReference type="Google" id="ProtNLM"/>
    </source>
</evidence>
<dbReference type="Gene3D" id="2.60.120.650">
    <property type="entry name" value="Cupin"/>
    <property type="match status" value="2"/>
</dbReference>
<dbReference type="GO" id="GO:0008270">
    <property type="term" value="F:zinc ion binding"/>
    <property type="evidence" value="ECO:0007669"/>
    <property type="project" value="UniProtKB-KW"/>
</dbReference>
<gene>
    <name evidence="10" type="ORF">A4U43_C05F20010</name>
</gene>
<dbReference type="InterPro" id="IPR018866">
    <property type="entry name" value="Znf-4CXXC_R1"/>
</dbReference>
<dbReference type="GO" id="GO:0003712">
    <property type="term" value="F:transcription coregulator activity"/>
    <property type="evidence" value="ECO:0007669"/>
    <property type="project" value="TreeGrafter"/>
</dbReference>
<dbReference type="InterPro" id="IPR003347">
    <property type="entry name" value="JmjC_dom"/>
</dbReference>
<dbReference type="GO" id="GO:0006357">
    <property type="term" value="P:regulation of transcription by RNA polymerase II"/>
    <property type="evidence" value="ECO:0007669"/>
    <property type="project" value="TreeGrafter"/>
</dbReference>
<evidence type="ECO:0000256" key="1">
    <source>
        <dbReference type="ARBA" id="ARBA00004123"/>
    </source>
</evidence>
<dbReference type="Proteomes" id="UP000243459">
    <property type="component" value="Chromosome 5"/>
</dbReference>
<evidence type="ECO:0000256" key="2">
    <source>
        <dbReference type="ARBA" id="ARBA00006801"/>
    </source>
</evidence>
<feature type="domain" description="RING-type" evidence="8">
    <location>
        <begin position="110"/>
        <end position="157"/>
    </location>
</feature>
<evidence type="ECO:0000313" key="10">
    <source>
        <dbReference type="EMBL" id="ONK69164.1"/>
    </source>
</evidence>
<organism evidence="10 11">
    <name type="scientific">Asparagus officinalis</name>
    <name type="common">Garden asparagus</name>
    <dbReference type="NCBI Taxonomy" id="4686"/>
    <lineage>
        <taxon>Eukaryota</taxon>
        <taxon>Viridiplantae</taxon>
        <taxon>Streptophyta</taxon>
        <taxon>Embryophyta</taxon>
        <taxon>Tracheophyta</taxon>
        <taxon>Spermatophyta</taxon>
        <taxon>Magnoliopsida</taxon>
        <taxon>Liliopsida</taxon>
        <taxon>Asparagales</taxon>
        <taxon>Asparagaceae</taxon>
        <taxon>Asparagoideae</taxon>
        <taxon>Asparagus</taxon>
    </lineage>
</organism>
<keyword evidence="7" id="KW-0863">Zinc-finger</keyword>
<dbReference type="Gramene" id="ONK69164">
    <property type="protein sequence ID" value="ONK69164"/>
    <property type="gene ID" value="A4U43_C05F20010"/>
</dbReference>
<evidence type="ECO:0000256" key="4">
    <source>
        <dbReference type="ARBA" id="ARBA00023015"/>
    </source>
</evidence>
<dbReference type="PANTHER" id="PTHR12549:SF38">
    <property type="entry name" value="JMJC DOMAIN-CONTAINING HISTONE DEMETHYLASE 2, ISOFORM A"/>
    <property type="match status" value="1"/>
</dbReference>
<keyword evidence="3" id="KW-0479">Metal-binding</keyword>
<comment type="subcellular location">
    <subcellularLocation>
        <location evidence="1">Nucleus</location>
    </subcellularLocation>
</comment>
<keyword evidence="7" id="KW-0862">Zinc</keyword>
<dbReference type="EMBL" id="CM007385">
    <property type="protein sequence ID" value="ONK69164.1"/>
    <property type="molecule type" value="Genomic_DNA"/>
</dbReference>
<keyword evidence="5" id="KW-0804">Transcription</keyword>
<evidence type="ECO:0000259" key="9">
    <source>
        <dbReference type="PROSITE" id="PS51184"/>
    </source>
</evidence>
<dbReference type="GO" id="GO:0032454">
    <property type="term" value="F:histone H3K9 demethylase activity"/>
    <property type="evidence" value="ECO:0007669"/>
    <property type="project" value="InterPro"/>
</dbReference>
<keyword evidence="11" id="KW-1185">Reference proteome</keyword>
<dbReference type="Pfam" id="PF10497">
    <property type="entry name" value="zf-4CXXC_R1"/>
    <property type="match status" value="1"/>
</dbReference>
<evidence type="ECO:0000256" key="3">
    <source>
        <dbReference type="ARBA" id="ARBA00022723"/>
    </source>
</evidence>
<feature type="domain" description="JmjC" evidence="9">
    <location>
        <begin position="560"/>
        <end position="967"/>
    </location>
</feature>
<dbReference type="OMA" id="IVICTEC"/>
<dbReference type="Pfam" id="PF02373">
    <property type="entry name" value="JmjC"/>
    <property type="match status" value="1"/>
</dbReference>
<proteinExistence type="inferred from homology"/>
<dbReference type="PROSITE" id="PS51184">
    <property type="entry name" value="JMJC"/>
    <property type="match status" value="1"/>
</dbReference>
<name>A0A5P1ETN3_ASPOF</name>
<evidence type="ECO:0000256" key="7">
    <source>
        <dbReference type="PROSITE-ProRule" id="PRU00175"/>
    </source>
</evidence>
<dbReference type="GO" id="GO:0031490">
    <property type="term" value="F:chromatin DNA binding"/>
    <property type="evidence" value="ECO:0007669"/>
    <property type="project" value="TreeGrafter"/>
</dbReference>
<evidence type="ECO:0000256" key="6">
    <source>
        <dbReference type="ARBA" id="ARBA00023242"/>
    </source>
</evidence>
<dbReference type="InterPro" id="IPR001841">
    <property type="entry name" value="Znf_RING"/>
</dbReference>
<dbReference type="InterPro" id="IPR045109">
    <property type="entry name" value="LSDs-like"/>
</dbReference>
<accession>A0A5P1ETN3</accession>
<dbReference type="CDD" id="cd02208">
    <property type="entry name" value="cupin_RmlC-like"/>
    <property type="match status" value="1"/>
</dbReference>
<comment type="similarity">
    <text evidence="2">Belongs to the JARID1 histone demethylase family.</text>
</comment>
<reference evidence="11" key="1">
    <citation type="journal article" date="2017" name="Nat. Commun.">
        <title>The asparagus genome sheds light on the origin and evolution of a young Y chromosome.</title>
        <authorList>
            <person name="Harkess A."/>
            <person name="Zhou J."/>
            <person name="Xu C."/>
            <person name="Bowers J.E."/>
            <person name="Van der Hulst R."/>
            <person name="Ayyampalayam S."/>
            <person name="Mercati F."/>
            <person name="Riccardi P."/>
            <person name="McKain M.R."/>
            <person name="Kakrana A."/>
            <person name="Tang H."/>
            <person name="Ray J."/>
            <person name="Groenendijk J."/>
            <person name="Arikit S."/>
            <person name="Mathioni S.M."/>
            <person name="Nakano M."/>
            <person name="Shan H."/>
            <person name="Telgmann-Rauber A."/>
            <person name="Kanno A."/>
            <person name="Yue Z."/>
            <person name="Chen H."/>
            <person name="Li W."/>
            <person name="Chen Y."/>
            <person name="Xu X."/>
            <person name="Zhang Y."/>
            <person name="Luo S."/>
            <person name="Chen H."/>
            <person name="Gao J."/>
            <person name="Mao Z."/>
            <person name="Pires J.C."/>
            <person name="Luo M."/>
            <person name="Kudrna D."/>
            <person name="Wing R.A."/>
            <person name="Meyers B.C."/>
            <person name="Yi K."/>
            <person name="Kong H."/>
            <person name="Lavrijsen P."/>
            <person name="Sunseri F."/>
            <person name="Falavigna A."/>
            <person name="Ye Y."/>
            <person name="Leebens-Mack J.H."/>
            <person name="Chen G."/>
        </authorList>
    </citation>
    <scope>NUCLEOTIDE SEQUENCE [LARGE SCALE GENOMIC DNA]</scope>
    <source>
        <strain evidence="11">cv. DH0086</strain>
    </source>
</reference>
<keyword evidence="4" id="KW-0805">Transcription regulation</keyword>
<evidence type="ECO:0000313" key="11">
    <source>
        <dbReference type="Proteomes" id="UP000243459"/>
    </source>
</evidence>
<keyword evidence="6" id="KW-0539">Nucleus</keyword>
<protein>
    <recommendedName>
        <fullName evidence="12">JmjC domain-containing protein</fullName>
    </recommendedName>
</protein>
<sequence length="1023" mass="117630">MMGFESRIKGWGRKRRRKRGYTGDEDWWAWGRLKKRRDFYESDAGNGTEGKYLINGVLAEGERNLGFLIRMGVENWLLGDWILEDSERLDFRRSMSSGAYVHKAKGGLSCHQCLRSFKCDIVLCSNCRCKRYCTTCITTWYPKQNMEDIKIACPVCRGNCNCTQCLHKSNICMNYGHEADVNTKLKQKLYLIRKVLPVLRQIHKEQNLELEMEMIIRGTAVTPGEIPLTGLGKDERIYCNNCYTSIIDFHRSCTNCSYDLCLACCRELREGHLPGGGKEAYYFYEKLTMVGQGCNMNAYDQTSFQRMRFSWERQNMLDEDEQFIGSCSSIREWRVNGDGSLPCPTKNCGGCGDGLLLLKRNLKDYCLNNMLKKAERLAKIHHFVEEDLSVHCSACPSGNQSSKEDNLSNPNLRKAASRENSHDNFLYCPSAVDLGDSKLEHFQWHWAKGEPVIVRSVLENTSGLSWEPMVMWRAIRETNADKFKEESDVVRAIDCLNCCEVEIDTHEFFRGYLEGRMYKSGWPEMLKLKDWPPSCTFEERLPRHFAEFIAALPYQDYTHPKSSSLNLAANVPDGYLKPDLGPKSYIAYGNLNELGRGDSVTKLHFDMSDAVNIMTHTSEVKMHAWQHDVIKEMQKKHHDEDMSELYGRDDKVGIKPLHKGMGLQRIPLKLHLNTRTTPDGQVYRLKKTDLLRHDDAVRGTSLCENVAIGRKRCYMERLTIEEHAPKINCIPAHSGYKFEREVKGGEISEQRKSTSLRSRRNITTATLGNQVGDELFLENYTMNGEHDNVAEEELYNSRGVHAHVSSKMKHVTRVGASENSLFCGSRFIQSRHYKDTVDSSSQSEGTSSSASGGAIWDIFRRQDVPKLDDYLRKHWREFRHINHAPIDSVCHPIHDHTLFLNERHKQQLKEEYNVEPWTFEQHVGEAVFIPAGCPHQVRNRKSCIKVALDFVSPESVGECVRLTDEFRLLPRTHRSKEDKLEVKKMAIYALCETIKEANKLISILKRLQRPPMSSQDSLDSPRH</sequence>
<dbReference type="GO" id="GO:0000785">
    <property type="term" value="C:chromatin"/>
    <property type="evidence" value="ECO:0007669"/>
    <property type="project" value="TreeGrafter"/>
</dbReference>
<dbReference type="GO" id="GO:0000118">
    <property type="term" value="C:histone deacetylase complex"/>
    <property type="evidence" value="ECO:0007669"/>
    <property type="project" value="TreeGrafter"/>
</dbReference>
<evidence type="ECO:0000256" key="5">
    <source>
        <dbReference type="ARBA" id="ARBA00023163"/>
    </source>
</evidence>
<dbReference type="PANTHER" id="PTHR12549">
    <property type="entry name" value="JMJC DOMAIN-CONTAINING HISTONE DEMETHYLATION PROTEIN"/>
    <property type="match status" value="1"/>
</dbReference>
<dbReference type="SUPFAM" id="SSF51197">
    <property type="entry name" value="Clavaminate synthase-like"/>
    <property type="match status" value="1"/>
</dbReference>
<evidence type="ECO:0000259" key="8">
    <source>
        <dbReference type="PROSITE" id="PS50089"/>
    </source>
</evidence>
<dbReference type="SMART" id="SM00558">
    <property type="entry name" value="JmjC"/>
    <property type="match status" value="1"/>
</dbReference>
<dbReference type="PROSITE" id="PS50089">
    <property type="entry name" value="ZF_RING_2"/>
    <property type="match status" value="1"/>
</dbReference>
<dbReference type="AlphaFoldDB" id="A0A5P1ETN3"/>